<evidence type="ECO:0000313" key="2">
    <source>
        <dbReference type="Proteomes" id="UP000800038"/>
    </source>
</evidence>
<reference evidence="1" key="1">
    <citation type="journal article" date="2020" name="Stud. Mycol.">
        <title>101 Dothideomycetes genomes: a test case for predicting lifestyles and emergence of pathogens.</title>
        <authorList>
            <person name="Haridas S."/>
            <person name="Albert R."/>
            <person name="Binder M."/>
            <person name="Bloem J."/>
            <person name="Labutti K."/>
            <person name="Salamov A."/>
            <person name="Andreopoulos B."/>
            <person name="Baker S."/>
            <person name="Barry K."/>
            <person name="Bills G."/>
            <person name="Bluhm B."/>
            <person name="Cannon C."/>
            <person name="Castanera R."/>
            <person name="Culley D."/>
            <person name="Daum C."/>
            <person name="Ezra D."/>
            <person name="Gonzalez J."/>
            <person name="Henrissat B."/>
            <person name="Kuo A."/>
            <person name="Liang C."/>
            <person name="Lipzen A."/>
            <person name="Lutzoni F."/>
            <person name="Magnuson J."/>
            <person name="Mondo S."/>
            <person name="Nolan M."/>
            <person name="Ohm R."/>
            <person name="Pangilinan J."/>
            <person name="Park H.-J."/>
            <person name="Ramirez L."/>
            <person name="Alfaro M."/>
            <person name="Sun H."/>
            <person name="Tritt A."/>
            <person name="Yoshinaga Y."/>
            <person name="Zwiers L.-H."/>
            <person name="Turgeon B."/>
            <person name="Goodwin S."/>
            <person name="Spatafora J."/>
            <person name="Crous P."/>
            <person name="Grigoriev I."/>
        </authorList>
    </citation>
    <scope>NUCLEOTIDE SEQUENCE</scope>
    <source>
        <strain evidence="1">CBS 161.51</strain>
    </source>
</reference>
<gene>
    <name evidence="1" type="ORF">EJ02DRAFT_127428</name>
</gene>
<dbReference type="AlphaFoldDB" id="A0A6A5SAK9"/>
<accession>A0A6A5SAK9</accession>
<proteinExistence type="predicted"/>
<protein>
    <submittedName>
        <fullName evidence="1">Uncharacterized protein</fullName>
    </submittedName>
</protein>
<sequence length="193" mass="21349">MSLLAACCRYHTALSHSGLSFTPLFPFAERTGLSRLVFTLTGRVGQARPRLFSTRALRSLFSTHNRNRTFFSRVFIRASRSIKTSEQEGISTEQDFTTWRTADAGVEGEDEAGEEDVVVGQDAAAEERMEAVMSVMSSGILGLVRRRTVPTHTNKMVNARGSLSQRNSNKLAVTITTSRSTLVPLTRPRIHTS</sequence>
<evidence type="ECO:0000313" key="1">
    <source>
        <dbReference type="EMBL" id="KAF1935456.1"/>
    </source>
</evidence>
<organism evidence="1 2">
    <name type="scientific">Clathrospora elynae</name>
    <dbReference type="NCBI Taxonomy" id="706981"/>
    <lineage>
        <taxon>Eukaryota</taxon>
        <taxon>Fungi</taxon>
        <taxon>Dikarya</taxon>
        <taxon>Ascomycota</taxon>
        <taxon>Pezizomycotina</taxon>
        <taxon>Dothideomycetes</taxon>
        <taxon>Pleosporomycetidae</taxon>
        <taxon>Pleosporales</taxon>
        <taxon>Diademaceae</taxon>
        <taxon>Clathrospora</taxon>
    </lineage>
</organism>
<dbReference type="EMBL" id="ML976267">
    <property type="protein sequence ID" value="KAF1935456.1"/>
    <property type="molecule type" value="Genomic_DNA"/>
</dbReference>
<name>A0A6A5SAK9_9PLEO</name>
<dbReference type="Proteomes" id="UP000800038">
    <property type="component" value="Unassembled WGS sequence"/>
</dbReference>
<keyword evidence="2" id="KW-1185">Reference proteome</keyword>